<organism evidence="3 4">
    <name type="scientific">Robiginitalea biformata (strain ATCC BAA-864 / DSM 15991 / KCTC 12146 / HTCC2501)</name>
    <dbReference type="NCBI Taxonomy" id="313596"/>
    <lineage>
        <taxon>Bacteria</taxon>
        <taxon>Pseudomonadati</taxon>
        <taxon>Bacteroidota</taxon>
        <taxon>Flavobacteriia</taxon>
        <taxon>Flavobacteriales</taxon>
        <taxon>Flavobacteriaceae</taxon>
        <taxon>Robiginitalea</taxon>
    </lineage>
</organism>
<dbReference type="RefSeq" id="WP_015754482.1">
    <property type="nucleotide sequence ID" value="NC_013222.1"/>
</dbReference>
<dbReference type="OrthoDB" id="241638at2"/>
<dbReference type="Proteomes" id="UP000009049">
    <property type="component" value="Chromosome"/>
</dbReference>
<reference evidence="3 4" key="1">
    <citation type="journal article" date="2009" name="J. Bacteriol.">
        <title>Complete genome sequence of Robiginitalea biformata HTCC2501.</title>
        <authorList>
            <person name="Oh H.M."/>
            <person name="Giovannoni S.J."/>
            <person name="Lee K."/>
            <person name="Ferriera S."/>
            <person name="Johnson J."/>
            <person name="Cho J.C."/>
        </authorList>
    </citation>
    <scope>NUCLEOTIDE SEQUENCE [LARGE SCALE GENOMIC DNA]</scope>
    <source>
        <strain evidence="4">ATCC BAA-864 / HTCC2501 / KCTC 12146</strain>
    </source>
</reference>
<dbReference type="Pfam" id="PF08450">
    <property type="entry name" value="SGL"/>
    <property type="match status" value="1"/>
</dbReference>
<keyword evidence="1" id="KW-0378">Hydrolase</keyword>
<dbReference type="InterPro" id="IPR013658">
    <property type="entry name" value="SGL"/>
</dbReference>
<dbReference type="PANTHER" id="PTHR47572">
    <property type="entry name" value="LIPOPROTEIN-RELATED"/>
    <property type="match status" value="1"/>
</dbReference>
<name>A4CNC0_ROBBH</name>
<protein>
    <submittedName>
        <fullName evidence="3">Gluconolactonase (Precursor)</fullName>
    </submittedName>
</protein>
<dbReference type="eggNOG" id="COG3386">
    <property type="taxonomic scope" value="Bacteria"/>
</dbReference>
<feature type="domain" description="SMP-30/Gluconolactonase/LRE-like region" evidence="2">
    <location>
        <begin position="79"/>
        <end position="346"/>
    </location>
</feature>
<gene>
    <name evidence="3" type="ordered locus">RB2501_12567</name>
</gene>
<dbReference type="PANTHER" id="PTHR47572:SF4">
    <property type="entry name" value="LACTONASE DRP35"/>
    <property type="match status" value="1"/>
</dbReference>
<dbReference type="KEGG" id="rbi:RB2501_12567"/>
<dbReference type="GO" id="GO:0016787">
    <property type="term" value="F:hydrolase activity"/>
    <property type="evidence" value="ECO:0007669"/>
    <property type="project" value="UniProtKB-KW"/>
</dbReference>
<evidence type="ECO:0000259" key="2">
    <source>
        <dbReference type="Pfam" id="PF08450"/>
    </source>
</evidence>
<dbReference type="HOGENOM" id="CLU_036110_0_0_10"/>
<evidence type="ECO:0000313" key="4">
    <source>
        <dbReference type="Proteomes" id="UP000009049"/>
    </source>
</evidence>
<dbReference type="InterPro" id="IPR011042">
    <property type="entry name" value="6-blade_b-propeller_TolB-like"/>
</dbReference>
<evidence type="ECO:0000256" key="1">
    <source>
        <dbReference type="ARBA" id="ARBA00022801"/>
    </source>
</evidence>
<sequence length="358" mass="38690">MKTLESHPATRPAIWLPLALALCLGACRGRKEPQAETSVAVPAESRYLEAGKLAAYDEAFFEIVPRGSRLEILAEGHDWTEGPLWVDGGGYLLYSDIPRNAIYRWDPETGSRTYLEPSGFTGEDFRGSEPGSNGLLLDPSGNLVLCQHGDRRIARMTAPLDRPADTFETLAETYRGARLNSPNDAVYDSKGVLYFTDPPYGLPGLVDDPGKELNFQGVFRLEPGGEPELLTDALSRPNGIGLSPDGSRLYVSNSDPDHAIWMVYELSENGSLSNGRIFFDATDQNPAETGNPDGLKVHPSGHVFATGPGGVLVFGPQGTILGKIFTGEKTSNCALNADQSALFITADSYLLKLDLKAE</sequence>
<dbReference type="SUPFAM" id="SSF63829">
    <property type="entry name" value="Calcium-dependent phosphotriesterase"/>
    <property type="match status" value="1"/>
</dbReference>
<proteinExistence type="predicted"/>
<dbReference type="AlphaFoldDB" id="A4CNC0"/>
<evidence type="ECO:0000313" key="3">
    <source>
        <dbReference type="EMBL" id="EAR15162.1"/>
    </source>
</evidence>
<dbReference type="STRING" id="313596.RB2501_12567"/>
<dbReference type="Gene3D" id="2.120.10.30">
    <property type="entry name" value="TolB, C-terminal domain"/>
    <property type="match status" value="1"/>
</dbReference>
<dbReference type="EMBL" id="CP001712">
    <property type="protein sequence ID" value="EAR15162.1"/>
    <property type="molecule type" value="Genomic_DNA"/>
</dbReference>
<accession>A4CNC0</accession>
<keyword evidence="4" id="KW-1185">Reference proteome</keyword>
<dbReference type="InterPro" id="IPR051262">
    <property type="entry name" value="SMP-30/CGR1_Lactonase"/>
</dbReference>